<accession>D1PFG1</accession>
<dbReference type="PaxDb" id="537011-PREVCOP_05968"/>
<sequence length="68" mass="7631">MLGASVHPAVHRLGGSINVVRTLKVAGRDQVMQIMDYLDNMEEEFHKFYPNDPCPMEGGYKASFEKSS</sequence>
<reference evidence="1" key="1">
    <citation type="submission" date="2009-11" db="EMBL/GenBank/DDBJ databases">
        <authorList>
            <person name="Weinstock G."/>
            <person name="Sodergren E."/>
            <person name="Clifton S."/>
            <person name="Fulton L."/>
            <person name="Fulton B."/>
            <person name="Courtney L."/>
            <person name="Fronick C."/>
            <person name="Harrison M."/>
            <person name="Strong C."/>
            <person name="Farmer C."/>
            <person name="Delahaunty K."/>
            <person name="Markovic C."/>
            <person name="Hall O."/>
            <person name="Minx P."/>
            <person name="Tomlinson C."/>
            <person name="Mitreva M."/>
            <person name="Nelson J."/>
            <person name="Hou S."/>
            <person name="Wollam A."/>
            <person name="Pepin K.H."/>
            <person name="Johnson M."/>
            <person name="Bhonagiri V."/>
            <person name="Nash W.E."/>
            <person name="Warren W."/>
            <person name="Chinwalla A."/>
            <person name="Mardis E.R."/>
            <person name="Wilson R.K."/>
        </authorList>
    </citation>
    <scope>NUCLEOTIDE SEQUENCE [LARGE SCALE GENOMIC DNA]</scope>
    <source>
        <strain evidence="1">DSM 18205</strain>
    </source>
</reference>
<comment type="caution">
    <text evidence="1">The sequence shown here is derived from an EMBL/GenBank/DDBJ whole genome shotgun (WGS) entry which is preliminary data.</text>
</comment>
<protein>
    <submittedName>
        <fullName evidence="1">Uncharacterized protein</fullName>
    </submittedName>
</protein>
<dbReference type="STRING" id="537011.PREVCOP_05968"/>
<keyword evidence="2" id="KW-1185">Reference proteome</keyword>
<organism evidence="1 2">
    <name type="scientific">Segatella copri DSM 18205</name>
    <dbReference type="NCBI Taxonomy" id="537011"/>
    <lineage>
        <taxon>Bacteria</taxon>
        <taxon>Pseudomonadati</taxon>
        <taxon>Bacteroidota</taxon>
        <taxon>Bacteroidia</taxon>
        <taxon>Bacteroidales</taxon>
        <taxon>Prevotellaceae</taxon>
        <taxon>Segatella</taxon>
    </lineage>
</organism>
<dbReference type="RefSeq" id="WP_006848650.1">
    <property type="nucleotide sequence ID" value="NZ_GG703858.1"/>
</dbReference>
<evidence type="ECO:0000313" key="2">
    <source>
        <dbReference type="Proteomes" id="UP000004477"/>
    </source>
</evidence>
<dbReference type="EMBL" id="ACBX02000035">
    <property type="protein sequence ID" value="EFB34534.1"/>
    <property type="molecule type" value="Genomic_DNA"/>
</dbReference>
<gene>
    <name evidence="1" type="ORF">PREVCOP_05968</name>
</gene>
<dbReference type="Proteomes" id="UP000004477">
    <property type="component" value="Unassembled WGS sequence"/>
</dbReference>
<dbReference type="AlphaFoldDB" id="D1PFG1"/>
<name>D1PFG1_9BACT</name>
<proteinExistence type="predicted"/>
<evidence type="ECO:0000313" key="1">
    <source>
        <dbReference type="EMBL" id="EFB34534.1"/>
    </source>
</evidence>
<dbReference type="HOGENOM" id="CLU_2790461_0_0_10"/>